<keyword evidence="2" id="KW-1185">Reference proteome</keyword>
<evidence type="ECO:0000313" key="1">
    <source>
        <dbReference type="EMBL" id="MFC4617512.1"/>
    </source>
</evidence>
<name>A0ABV9GGT1_9BACL</name>
<reference evidence="2" key="1">
    <citation type="journal article" date="2019" name="Int. J. Syst. Evol. Microbiol.">
        <title>The Global Catalogue of Microorganisms (GCM) 10K type strain sequencing project: providing services to taxonomists for standard genome sequencing and annotation.</title>
        <authorList>
            <consortium name="The Broad Institute Genomics Platform"/>
            <consortium name="The Broad Institute Genome Sequencing Center for Infectious Disease"/>
            <person name="Wu L."/>
            <person name="Ma J."/>
        </authorList>
    </citation>
    <scope>NUCLEOTIDE SEQUENCE [LARGE SCALE GENOMIC DNA]</scope>
    <source>
        <strain evidence="2">CGMCC 1.16306</strain>
    </source>
</reference>
<proteinExistence type="predicted"/>
<sequence>MNLTTDQKKAIMIKLQDYFYEERSEELGRIGAENLYAFFMKELAPFIYNLAIKDAKRVIDQEWANLSEEIDVLARRLP</sequence>
<dbReference type="Pfam" id="PF09932">
    <property type="entry name" value="DUF2164"/>
    <property type="match status" value="1"/>
</dbReference>
<accession>A0ABV9GGT1</accession>
<organism evidence="1 2">
    <name type="scientific">Camelliibacillus cellulosilyticus</name>
    <dbReference type="NCBI Taxonomy" id="2174486"/>
    <lineage>
        <taxon>Bacteria</taxon>
        <taxon>Bacillati</taxon>
        <taxon>Bacillota</taxon>
        <taxon>Bacilli</taxon>
        <taxon>Bacillales</taxon>
        <taxon>Sporolactobacillaceae</taxon>
        <taxon>Camelliibacillus</taxon>
    </lineage>
</organism>
<protein>
    <submittedName>
        <fullName evidence="1">DUF2164 domain-containing protein</fullName>
    </submittedName>
</protein>
<dbReference type="RefSeq" id="WP_376844552.1">
    <property type="nucleotide sequence ID" value="NZ_JBHSFW010000001.1"/>
</dbReference>
<dbReference type="InterPro" id="IPR018680">
    <property type="entry name" value="DUF2164"/>
</dbReference>
<dbReference type="EMBL" id="JBHSFW010000001">
    <property type="protein sequence ID" value="MFC4617512.1"/>
    <property type="molecule type" value="Genomic_DNA"/>
</dbReference>
<dbReference type="Proteomes" id="UP001596022">
    <property type="component" value="Unassembled WGS sequence"/>
</dbReference>
<evidence type="ECO:0000313" key="2">
    <source>
        <dbReference type="Proteomes" id="UP001596022"/>
    </source>
</evidence>
<gene>
    <name evidence="1" type="ORF">ACFO4N_02065</name>
</gene>
<comment type="caution">
    <text evidence="1">The sequence shown here is derived from an EMBL/GenBank/DDBJ whole genome shotgun (WGS) entry which is preliminary data.</text>
</comment>